<evidence type="ECO:0000313" key="1">
    <source>
        <dbReference type="EMBL" id="CAF2764310.1"/>
    </source>
</evidence>
<accession>A0A7R8CBT9</accession>
<name>A0A7R8CBT9_LEPSM</name>
<gene>
    <name evidence="1" type="ORF">LSAA_1633</name>
</gene>
<evidence type="ECO:0000313" key="2">
    <source>
        <dbReference type="Proteomes" id="UP000675881"/>
    </source>
</evidence>
<organism evidence="1 2">
    <name type="scientific">Lepeophtheirus salmonis</name>
    <name type="common">Salmon louse</name>
    <name type="synonym">Caligus salmonis</name>
    <dbReference type="NCBI Taxonomy" id="72036"/>
    <lineage>
        <taxon>Eukaryota</taxon>
        <taxon>Metazoa</taxon>
        <taxon>Ecdysozoa</taxon>
        <taxon>Arthropoda</taxon>
        <taxon>Crustacea</taxon>
        <taxon>Multicrustacea</taxon>
        <taxon>Hexanauplia</taxon>
        <taxon>Copepoda</taxon>
        <taxon>Siphonostomatoida</taxon>
        <taxon>Caligidae</taxon>
        <taxon>Lepeophtheirus</taxon>
    </lineage>
</organism>
<sequence>MESFQSCKYRDEIISAISSDQKSVPINNLAAERHVGSIQYELSISGACNLTSASNSIVKAKSTDLIEFKPVDEMNKFCNLVRQDGELVAIWKRWYDSQQKLQEMGLTVKEAQNKNLDRKRNADLHLLKSKCGPFTKPDEVDEFTKF</sequence>
<dbReference type="EMBL" id="HG994580">
    <property type="protein sequence ID" value="CAF2764310.1"/>
    <property type="molecule type" value="Genomic_DNA"/>
</dbReference>
<dbReference type="AlphaFoldDB" id="A0A7R8CBT9"/>
<proteinExistence type="predicted"/>
<reference evidence="1" key="1">
    <citation type="submission" date="2021-02" db="EMBL/GenBank/DDBJ databases">
        <authorList>
            <person name="Bekaert M."/>
        </authorList>
    </citation>
    <scope>NUCLEOTIDE SEQUENCE</scope>
    <source>
        <strain evidence="1">IoA-00</strain>
    </source>
</reference>
<keyword evidence="2" id="KW-1185">Reference proteome</keyword>
<protein>
    <submittedName>
        <fullName evidence="1">(salmon louse) hypothetical protein</fullName>
    </submittedName>
</protein>
<dbReference type="Proteomes" id="UP000675881">
    <property type="component" value="Chromosome 1"/>
</dbReference>